<evidence type="ECO:0000313" key="1">
    <source>
        <dbReference type="EMBL" id="MBF1658215.1"/>
    </source>
</evidence>
<gene>
    <name evidence="1" type="ORF">HXO58_00040</name>
</gene>
<comment type="caution">
    <text evidence="1">The sequence shown here is derived from an EMBL/GenBank/DDBJ whole genome shotgun (WGS) entry which is preliminary data.</text>
</comment>
<dbReference type="AlphaFoldDB" id="A0A930PN14"/>
<accession>A0A930PN14</accession>
<sequence length="498" mass="56386">MADSTCQVHDDADSDLLEVFDDGAQHPEENQGRLYHQVAATPEGSRRVLMYLPFGAVLDHWKQDKHDVFKFVDNKTLWRHNPEGAYYIDADTPTITAMFRCQRSSCTRLKCTAHIRSKLSAAITRVVEVKGPYSLMITIPRLTDTELKTAYDVAEEVARHLQNTFDGVKCWGLIAVVEHHKSGTTEASANRASSSGQRTQYPYHLHIIVPVALESGTQASHIAAEANCFLRQHTDEHIYQGTLPMGDMRQECAAIAFKQKTSSVPYASMMHINELAKHLGQDDYLYDYLTKGMVAENYPRDEEPTKGLVSKGNSRYKNSVAAVKRHQEINKLLGGRSTWYRASTLEKGNKSFFHVAEFQNEMKDKYRSLVSDNYRRREMSFHVSVSYKGITLDHKVTTKDLKKYLTLSAEEALSIIKEDVRQSLIARCVAIYNRQQVERALDAKPALGWYSRATVTYEALTTVYKHYNRAMKRTLYPLVSSYEGVIIESPPVAGALAV</sequence>
<dbReference type="Proteomes" id="UP000713964">
    <property type="component" value="Unassembled WGS sequence"/>
</dbReference>
<protein>
    <submittedName>
        <fullName evidence="1">Uncharacterized protein</fullName>
    </submittedName>
</protein>
<proteinExistence type="predicted"/>
<evidence type="ECO:0000313" key="2">
    <source>
        <dbReference type="Proteomes" id="UP000713964"/>
    </source>
</evidence>
<dbReference type="EMBL" id="JABZXL010000001">
    <property type="protein sequence ID" value="MBF1658215.1"/>
    <property type="molecule type" value="Genomic_DNA"/>
</dbReference>
<organism evidence="1 2">
    <name type="scientific">Rothia mucilaginosa</name>
    <dbReference type="NCBI Taxonomy" id="43675"/>
    <lineage>
        <taxon>Bacteria</taxon>
        <taxon>Bacillati</taxon>
        <taxon>Actinomycetota</taxon>
        <taxon>Actinomycetes</taxon>
        <taxon>Micrococcales</taxon>
        <taxon>Micrococcaceae</taxon>
        <taxon>Rothia</taxon>
    </lineage>
</organism>
<reference evidence="1" key="1">
    <citation type="submission" date="2020-04" db="EMBL/GenBank/DDBJ databases">
        <title>Deep metagenomics examines the oral microbiome during advanced dental caries in children, revealing novel taxa and co-occurrences with host molecules.</title>
        <authorList>
            <person name="Baker J.L."/>
            <person name="Morton J.T."/>
            <person name="Dinis M."/>
            <person name="Alvarez R."/>
            <person name="Tran N.C."/>
            <person name="Knight R."/>
            <person name="Edlund A."/>
        </authorList>
    </citation>
    <scope>NUCLEOTIDE SEQUENCE</scope>
    <source>
        <strain evidence="1">JCVI_29_bin.11</strain>
    </source>
</reference>
<name>A0A930PN14_9MICC</name>